<sequence length="1014" mass="112394">MNYTEIEGKVREATNDDPWGPTGPLMQELAHATFSYETFPEVMSMLWKRMLQDNKTNWRRTYKSLLLLNYLVRNGSERVVTSSREHIYDLRSLENYTFTDEGGKDQGINVRHKASRKNNNKKQYFVIKVQYYYRRNYRYNDRASPAEMATENAKSSNLNMNIRAKAVSSPVSKQPTANAKPTMKQQQKINLGAAANFGKQSDAAAAAGIHSPTHRDSPSGNNTSVDLMDNASPNKQHNNSSSNNNNNELLDDLFKTCASVKGEQTLNSAALNDDDDDFNPRAADAPSSQEFGDFSTAFGAAAAPPPSTGLPRAPSNDEFADFTAFQGASTTTQLDAQLLSTATPANDAFDLFASSAPAVTPTPAATSTATDLLAGLGDLSIHQSMPMAAGSQPASASTLTSPPTAAALESLNEAIAQLRSLEQVQSGAQTQLVDNALKQLLLANALPGYVTPQQLLGSDSEQTDWSPLITNGNYAQLLAQLGRLFNQQCPRPEQDRTLLNIYKLDYNLDYIQLAIESLQLQLKRVPITASSMLAALLQDERLLAISLLHMCRQRGVLVQRFAATIKLLPEPQLEQLDAQFGEYLQLLCALPSQVGNALERQLPLLFAPAAYGQLLLQQWLKALHFVLQFDALQQSYDASPFSWLLERVLSQFFDAKLLQQLLQVLQHYALDGNKRPYVQLILRNLKPAACLKLAQTALQAELNLLLLLGAEALQLPHWSHCLLQQLPLQRAPVDIAALCSLVSYLNAVAPAKLRLLFEQLLGIWSKRLTLQKLNQQEHLAMCKLLILSAKCCKELELEQKRQLHQALGHHLQSPDAVQRYMGMNDESAAAARLEQAQRMIKARLLAKTKRYHGKVAAVKAQANAFHAVAGIFFFGLVRGQRTRQMLYVKYECISHDIDTQLLLNMLHTLATFITCAQNCPLLPAMSREIFDLCSFVRFHAEAKVRAATLQLLGIALVTMPAELLALHFADALNELQRWLQEITRSPLVGGESSDDCRELAQQLMDICYQQLNAV</sequence>
<dbReference type="GO" id="GO:0005543">
    <property type="term" value="F:phospholipid binding"/>
    <property type="evidence" value="ECO:0007669"/>
    <property type="project" value="TreeGrafter"/>
</dbReference>
<dbReference type="GO" id="GO:0030276">
    <property type="term" value="F:clathrin binding"/>
    <property type="evidence" value="ECO:0007669"/>
    <property type="project" value="TreeGrafter"/>
</dbReference>
<dbReference type="GO" id="GO:0006897">
    <property type="term" value="P:endocytosis"/>
    <property type="evidence" value="ECO:0007669"/>
    <property type="project" value="TreeGrafter"/>
</dbReference>
<feature type="compositionally biased region" description="Low complexity" evidence="1">
    <location>
        <begin position="238"/>
        <end position="247"/>
    </location>
</feature>
<evidence type="ECO:0000313" key="4">
    <source>
        <dbReference type="Proteomes" id="UP000494163"/>
    </source>
</evidence>
<dbReference type="InterPro" id="IPR013809">
    <property type="entry name" value="ENTH"/>
</dbReference>
<dbReference type="OrthoDB" id="4033880at2759"/>
<keyword evidence="4" id="KW-1185">Reference proteome</keyword>
<dbReference type="InterPro" id="IPR008942">
    <property type="entry name" value="ENTH_VHS"/>
</dbReference>
<feature type="region of interest" description="Disordered" evidence="1">
    <location>
        <begin position="203"/>
        <end position="248"/>
    </location>
</feature>
<name>A0A0M5J2L7_DROBS</name>
<dbReference type="PROSITE" id="PS50942">
    <property type="entry name" value="ENTH"/>
    <property type="match status" value="1"/>
</dbReference>
<dbReference type="GO" id="GO:0005886">
    <property type="term" value="C:plasma membrane"/>
    <property type="evidence" value="ECO:0007669"/>
    <property type="project" value="TreeGrafter"/>
</dbReference>
<dbReference type="PANTHER" id="PTHR12276">
    <property type="entry name" value="EPSIN/ENT-RELATED"/>
    <property type="match status" value="1"/>
</dbReference>
<dbReference type="EMBL" id="CP012526">
    <property type="protein sequence ID" value="ALC47574.1"/>
    <property type="molecule type" value="Genomic_DNA"/>
</dbReference>
<dbReference type="SUPFAM" id="SSF48371">
    <property type="entry name" value="ARM repeat"/>
    <property type="match status" value="1"/>
</dbReference>
<proteinExistence type="predicted"/>
<dbReference type="SMART" id="SM00273">
    <property type="entry name" value="ENTH"/>
    <property type="match status" value="1"/>
</dbReference>
<accession>A0A0M5J2L7</accession>
<dbReference type="SUPFAM" id="SSF48464">
    <property type="entry name" value="ENTH/VHS domain"/>
    <property type="match status" value="1"/>
</dbReference>
<gene>
    <name evidence="3" type="ORF">Dbus_chr3Rg2324</name>
</gene>
<dbReference type="Gene3D" id="1.25.40.90">
    <property type="match status" value="1"/>
</dbReference>
<feature type="region of interest" description="Disordered" evidence="1">
    <location>
        <begin position="1"/>
        <end position="22"/>
    </location>
</feature>
<dbReference type="FunFam" id="1.25.40.90:FF:000006">
    <property type="entry name" value="Clathrin interactor 1"/>
    <property type="match status" value="1"/>
</dbReference>
<dbReference type="GO" id="GO:0005768">
    <property type="term" value="C:endosome"/>
    <property type="evidence" value="ECO:0007669"/>
    <property type="project" value="TreeGrafter"/>
</dbReference>
<evidence type="ECO:0000256" key="1">
    <source>
        <dbReference type="SAM" id="MobiDB-lite"/>
    </source>
</evidence>
<dbReference type="Proteomes" id="UP000494163">
    <property type="component" value="Chromosome 3R"/>
</dbReference>
<dbReference type="InterPro" id="IPR038528">
    <property type="entry name" value="TEL2_C_sf"/>
</dbReference>
<dbReference type="GO" id="GO:0030125">
    <property type="term" value="C:clathrin vesicle coat"/>
    <property type="evidence" value="ECO:0007669"/>
    <property type="project" value="TreeGrafter"/>
</dbReference>
<feature type="region of interest" description="Disordered" evidence="1">
    <location>
        <begin position="268"/>
        <end position="317"/>
    </location>
</feature>
<dbReference type="InterPro" id="IPR016024">
    <property type="entry name" value="ARM-type_fold"/>
</dbReference>
<dbReference type="PANTHER" id="PTHR12276:SF45">
    <property type="entry name" value="CLATHRIN INTERACTOR 1"/>
    <property type="match status" value="1"/>
</dbReference>
<dbReference type="Gene3D" id="1.25.40.720">
    <property type="entry name" value="Telomere length regulation protein 2, C-terminal domain"/>
    <property type="match status" value="1"/>
</dbReference>
<dbReference type="Pfam" id="PF01417">
    <property type="entry name" value="ENTH"/>
    <property type="match status" value="1"/>
</dbReference>
<dbReference type="STRING" id="30019.A0A0M5J2L7"/>
<feature type="domain" description="ENTH" evidence="2">
    <location>
        <begin position="1"/>
        <end position="131"/>
    </location>
</feature>
<feature type="compositionally biased region" description="Polar residues" evidence="1">
    <location>
        <begin position="169"/>
        <end position="186"/>
    </location>
</feature>
<feature type="compositionally biased region" description="Basic and acidic residues" evidence="1">
    <location>
        <begin position="1"/>
        <end position="14"/>
    </location>
</feature>
<dbReference type="CDD" id="cd16989">
    <property type="entry name" value="ENTH_EpsinR"/>
    <property type="match status" value="1"/>
</dbReference>
<protein>
    <submittedName>
        <fullName evidence="3">LqfR</fullName>
    </submittedName>
</protein>
<feature type="compositionally biased region" description="Polar residues" evidence="1">
    <location>
        <begin position="218"/>
        <end position="237"/>
    </location>
</feature>
<evidence type="ECO:0000313" key="3">
    <source>
        <dbReference type="EMBL" id="ALC47574.1"/>
    </source>
</evidence>
<dbReference type="AlphaFoldDB" id="A0A0M5J2L7"/>
<feature type="region of interest" description="Disordered" evidence="1">
    <location>
        <begin position="167"/>
        <end position="186"/>
    </location>
</feature>
<reference evidence="3 4" key="1">
    <citation type="submission" date="2015-08" db="EMBL/GenBank/DDBJ databases">
        <title>Ancestral chromatin configuration constrains chromatin evolution on differentiating sex chromosomes in Drosophila.</title>
        <authorList>
            <person name="Zhou Q."/>
            <person name="Bachtrog D."/>
        </authorList>
    </citation>
    <scope>NUCLEOTIDE SEQUENCE [LARGE SCALE GENOMIC DNA]</scope>
    <source>
        <tissue evidence="3">Whole larvae</tissue>
    </source>
</reference>
<evidence type="ECO:0000259" key="2">
    <source>
        <dbReference type="PROSITE" id="PS50942"/>
    </source>
</evidence>
<organism evidence="3 4">
    <name type="scientific">Drosophila busckii</name>
    <name type="common">Fruit fly</name>
    <dbReference type="NCBI Taxonomy" id="30019"/>
    <lineage>
        <taxon>Eukaryota</taxon>
        <taxon>Metazoa</taxon>
        <taxon>Ecdysozoa</taxon>
        <taxon>Arthropoda</taxon>
        <taxon>Hexapoda</taxon>
        <taxon>Insecta</taxon>
        <taxon>Pterygota</taxon>
        <taxon>Neoptera</taxon>
        <taxon>Endopterygota</taxon>
        <taxon>Diptera</taxon>
        <taxon>Brachycera</taxon>
        <taxon>Muscomorpha</taxon>
        <taxon>Ephydroidea</taxon>
        <taxon>Drosophilidae</taxon>
        <taxon>Drosophila</taxon>
    </lineage>
</organism>